<keyword evidence="5" id="KW-0808">Transferase</keyword>
<evidence type="ECO:0000313" key="5">
    <source>
        <dbReference type="EMBL" id="EGP43624.1"/>
    </source>
</evidence>
<dbReference type="Pfam" id="PF01755">
    <property type="entry name" value="Glyco_transf_25"/>
    <property type="match status" value="1"/>
</dbReference>
<gene>
    <name evidence="5" type="ORF">AXXA_25340</name>
</gene>
<keyword evidence="3" id="KW-0448">Lipopolysaccharide biosynthesis</keyword>
<feature type="domain" description="Glycosyl transferase family 25" evidence="4">
    <location>
        <begin position="12"/>
        <end position="107"/>
    </location>
</feature>
<sequence>MMTGHFGLPCGVYCISLPRSGARRRHMERQFGRLGWPATFVDAVEGADLDLDAMQGSGELHPQNEGLSGPMSHAEVGCALSHAHVWRMLCQSDRRYGLVCEDDLVLPPSLDLWTLLRGLPGDGDLVYLHYLNDGTLASIRPAFDPERDVPVRRAGALSVYEAWSCGGASCYLVTQRGARKLLEHLRAMRYPSDGLLARLTASGQLRAYALWPRPVAIHPFESTIR</sequence>
<reference evidence="5 6" key="1">
    <citation type="submission" date="2011-06" db="EMBL/GenBank/DDBJ databases">
        <authorList>
            <person name="Bador J."/>
            <person name="Amoureux L."/>
            <person name="Neuwirth C."/>
        </authorList>
    </citation>
    <scope>NUCLEOTIDE SEQUENCE [LARGE SCALE GENOMIC DNA]</scope>
    <source>
        <strain evidence="5 6">AXX-A</strain>
    </source>
</reference>
<accession>F7T7X4</accession>
<dbReference type="AlphaFoldDB" id="F7T7X4"/>
<dbReference type="PATRIC" id="fig|1003200.3.peg.5015"/>
<dbReference type="eggNOG" id="COG3306">
    <property type="taxonomic scope" value="Bacteria"/>
</dbReference>
<dbReference type="HOGENOM" id="CLU_071269_3_0_4"/>
<dbReference type="Proteomes" id="UP000004853">
    <property type="component" value="Unassembled WGS sequence"/>
</dbReference>
<dbReference type="GO" id="GO:0016740">
    <property type="term" value="F:transferase activity"/>
    <property type="evidence" value="ECO:0007669"/>
    <property type="project" value="UniProtKB-KW"/>
</dbReference>
<dbReference type="OrthoDB" id="119742at2"/>
<name>F7T7X4_9BURK</name>
<comment type="pathway">
    <text evidence="2">Glycan metabolism; lacto-N-neotetraose biosynthesis.</text>
</comment>
<evidence type="ECO:0000256" key="2">
    <source>
        <dbReference type="ARBA" id="ARBA00005222"/>
    </source>
</evidence>
<dbReference type="InterPro" id="IPR002654">
    <property type="entry name" value="Glyco_trans_25"/>
</dbReference>
<dbReference type="EMBL" id="AFRQ01000115">
    <property type="protein sequence ID" value="EGP43624.1"/>
    <property type="molecule type" value="Genomic_DNA"/>
</dbReference>
<dbReference type="CDD" id="cd06532">
    <property type="entry name" value="Glyco_transf_25"/>
    <property type="match status" value="1"/>
</dbReference>
<evidence type="ECO:0000259" key="4">
    <source>
        <dbReference type="Pfam" id="PF01755"/>
    </source>
</evidence>
<evidence type="ECO:0000313" key="6">
    <source>
        <dbReference type="Proteomes" id="UP000004853"/>
    </source>
</evidence>
<organism evidence="5 6">
    <name type="scientific">Achromobacter insuavis AXX-A</name>
    <dbReference type="NCBI Taxonomy" id="1003200"/>
    <lineage>
        <taxon>Bacteria</taxon>
        <taxon>Pseudomonadati</taxon>
        <taxon>Pseudomonadota</taxon>
        <taxon>Betaproteobacteria</taxon>
        <taxon>Burkholderiales</taxon>
        <taxon>Alcaligenaceae</taxon>
        <taxon>Achromobacter</taxon>
    </lineage>
</organism>
<comment type="pathway">
    <text evidence="1">Bacterial outer membrane biogenesis; lipooligosaccharide biosynthesis.</text>
</comment>
<dbReference type="UniPathway" id="UPA00820"/>
<proteinExistence type="predicted"/>
<dbReference type="RefSeq" id="WP_006395037.1">
    <property type="nucleotide sequence ID" value="NZ_GL982453.1"/>
</dbReference>
<dbReference type="GO" id="GO:0009103">
    <property type="term" value="P:lipopolysaccharide biosynthetic process"/>
    <property type="evidence" value="ECO:0007669"/>
    <property type="project" value="UniProtKB-KW"/>
</dbReference>
<evidence type="ECO:0000256" key="3">
    <source>
        <dbReference type="ARBA" id="ARBA00022985"/>
    </source>
</evidence>
<dbReference type="UniPathway" id="UPA00501"/>
<evidence type="ECO:0000256" key="1">
    <source>
        <dbReference type="ARBA" id="ARBA00005068"/>
    </source>
</evidence>
<comment type="caution">
    <text evidence="5">The sequence shown here is derived from an EMBL/GenBank/DDBJ whole genome shotgun (WGS) entry which is preliminary data.</text>
</comment>
<protein>
    <submittedName>
        <fullName evidence="5">LPS biosynthesis glycosyltransferase</fullName>
    </submittedName>
</protein>